<protein>
    <submittedName>
        <fullName evidence="1">Uncharacterized protein</fullName>
    </submittedName>
</protein>
<dbReference type="KEGG" id="svu:B1H20_26115"/>
<reference evidence="1 2" key="1">
    <citation type="submission" date="2017-03" db="EMBL/GenBank/DDBJ databases">
        <title>Complete Genome Sequence of a natural compounds producer, Streptomyces violaceus S21.</title>
        <authorList>
            <person name="Zhong C."/>
            <person name="Zhao Z."/>
            <person name="Fu J."/>
            <person name="Zong G."/>
            <person name="Qin R."/>
            <person name="Cao G."/>
        </authorList>
    </citation>
    <scope>NUCLEOTIDE SEQUENCE [LARGE SCALE GENOMIC DNA]</scope>
    <source>
        <strain evidence="1 2">S21</strain>
    </source>
</reference>
<accession>A0A1V0UGW0</accession>
<dbReference type="AlphaFoldDB" id="A0A1V0UGW0"/>
<dbReference type="EMBL" id="CP020570">
    <property type="protein sequence ID" value="ARF64475.1"/>
    <property type="molecule type" value="Genomic_DNA"/>
</dbReference>
<evidence type="ECO:0000313" key="1">
    <source>
        <dbReference type="EMBL" id="ARF64475.1"/>
    </source>
</evidence>
<name>A0A1V0UGW0_STRVN</name>
<evidence type="ECO:0000313" key="2">
    <source>
        <dbReference type="Proteomes" id="UP000192445"/>
    </source>
</evidence>
<organism evidence="1 2">
    <name type="scientific">Streptomyces violaceoruber</name>
    <dbReference type="NCBI Taxonomy" id="1935"/>
    <lineage>
        <taxon>Bacteria</taxon>
        <taxon>Bacillati</taxon>
        <taxon>Actinomycetota</taxon>
        <taxon>Actinomycetes</taxon>
        <taxon>Kitasatosporales</taxon>
        <taxon>Streptomycetaceae</taxon>
        <taxon>Streptomyces</taxon>
        <taxon>Streptomyces violaceoruber group</taxon>
    </lineage>
</organism>
<dbReference type="OrthoDB" id="3361584at2"/>
<proteinExistence type="predicted"/>
<dbReference type="Proteomes" id="UP000192445">
    <property type="component" value="Chromosome"/>
</dbReference>
<dbReference type="RefSeq" id="WP_083193336.1">
    <property type="nucleotide sequence ID" value="NZ_CP020570.1"/>
</dbReference>
<gene>
    <name evidence="1" type="ORF">B1H20_26115</name>
</gene>
<sequence>MNLDLFDDVPDGLTLRARSFVRGHGVRADIRRAEHHRRRWLERGVPAAVVDRMAAFEERWGGLVLPPASRYEGGPKCFATDLPEGSAAEGWSFEAGVQRSAVPYGFRIGPSGEFGISTDLWVPLHADVEGWVEALALTRHASRWARQITTVTGDDVDDVVLDGFEPVREVRGLADTWWRGTDSLVAVYTGEARALSFPRGRSAVIYAGLDAWGLRGGVEDEVG</sequence>